<keyword evidence="3" id="KW-1185">Reference proteome</keyword>
<keyword evidence="1" id="KW-0812">Transmembrane</keyword>
<keyword evidence="1" id="KW-0472">Membrane</keyword>
<gene>
    <name evidence="2" type="ORF">GETHLI_12250</name>
</gene>
<evidence type="ECO:0000313" key="2">
    <source>
        <dbReference type="EMBL" id="GLH72723.1"/>
    </source>
</evidence>
<accession>A0ABQ5QDS9</accession>
<proteinExistence type="predicted"/>
<sequence length="106" mass="11286">MSAHRPLSKTRIRAAWAVAITVDAIQLATAPVEAGGPPVWLMEGGVDLVTMGVLWALVGFHWAFLPSFLTKLLPFVDIAPTWTVAVFVATRGQGEAGPSLPPKILN</sequence>
<dbReference type="RefSeq" id="WP_285571813.1">
    <property type="nucleotide sequence ID" value="NZ_BSDE01000002.1"/>
</dbReference>
<evidence type="ECO:0000256" key="1">
    <source>
        <dbReference type="SAM" id="Phobius"/>
    </source>
</evidence>
<name>A0ABQ5QDS9_9BACT</name>
<dbReference type="Proteomes" id="UP001165069">
    <property type="component" value="Unassembled WGS sequence"/>
</dbReference>
<dbReference type="EMBL" id="BSDE01000002">
    <property type="protein sequence ID" value="GLH72723.1"/>
    <property type="molecule type" value="Genomic_DNA"/>
</dbReference>
<feature type="transmembrane region" description="Helical" evidence="1">
    <location>
        <begin position="44"/>
        <end position="65"/>
    </location>
</feature>
<reference evidence="2 3" key="1">
    <citation type="journal article" date="2023" name="Antonie Van Leeuwenhoek">
        <title>Mesoterricola silvestris gen. nov., sp. nov., Mesoterricola sediminis sp. nov., Geothrix oryzae sp. nov., Geothrix edaphica sp. nov., Geothrix rubra sp. nov., and Geothrix limicola sp. nov., six novel members of Acidobacteriota isolated from soils.</title>
        <authorList>
            <person name="Itoh H."/>
            <person name="Sugisawa Y."/>
            <person name="Mise K."/>
            <person name="Xu Z."/>
            <person name="Kuniyasu M."/>
            <person name="Ushijima N."/>
            <person name="Kawano K."/>
            <person name="Kobayashi E."/>
            <person name="Shiratori Y."/>
            <person name="Masuda Y."/>
            <person name="Senoo K."/>
        </authorList>
    </citation>
    <scope>NUCLEOTIDE SEQUENCE [LARGE SCALE GENOMIC DNA]</scope>
    <source>
        <strain evidence="2 3">Red804</strain>
    </source>
</reference>
<keyword evidence="1" id="KW-1133">Transmembrane helix</keyword>
<evidence type="ECO:0000313" key="3">
    <source>
        <dbReference type="Proteomes" id="UP001165069"/>
    </source>
</evidence>
<comment type="caution">
    <text evidence="2">The sequence shown here is derived from an EMBL/GenBank/DDBJ whole genome shotgun (WGS) entry which is preliminary data.</text>
</comment>
<protein>
    <submittedName>
        <fullName evidence="2">Uncharacterized protein</fullName>
    </submittedName>
</protein>
<organism evidence="2 3">
    <name type="scientific">Geothrix limicola</name>
    <dbReference type="NCBI Taxonomy" id="2927978"/>
    <lineage>
        <taxon>Bacteria</taxon>
        <taxon>Pseudomonadati</taxon>
        <taxon>Acidobacteriota</taxon>
        <taxon>Holophagae</taxon>
        <taxon>Holophagales</taxon>
        <taxon>Holophagaceae</taxon>
        <taxon>Geothrix</taxon>
    </lineage>
</organism>